<keyword evidence="1" id="KW-0812">Transmembrane</keyword>
<organism evidence="2 3">
    <name type="scientific">Pyramidobacter piscolens W5455</name>
    <dbReference type="NCBI Taxonomy" id="352165"/>
    <lineage>
        <taxon>Bacteria</taxon>
        <taxon>Thermotogati</taxon>
        <taxon>Synergistota</taxon>
        <taxon>Synergistia</taxon>
        <taxon>Synergistales</taxon>
        <taxon>Dethiosulfovibrionaceae</taxon>
        <taxon>Pyramidobacter</taxon>
    </lineage>
</organism>
<dbReference type="EMBL" id="ADFP01000079">
    <property type="protein sequence ID" value="EFB90502.1"/>
    <property type="molecule type" value="Genomic_DNA"/>
</dbReference>
<keyword evidence="1" id="KW-1133">Transmembrane helix</keyword>
<name>A0ABM9ZUD9_9BACT</name>
<sequence>MEKFFFAAHGKISFQLMVFFSIATILFPMNLFFVFYKLQNLTYAT</sequence>
<feature type="transmembrane region" description="Helical" evidence="1">
    <location>
        <begin position="12"/>
        <end position="36"/>
    </location>
</feature>
<proteinExistence type="predicted"/>
<evidence type="ECO:0000256" key="1">
    <source>
        <dbReference type="SAM" id="Phobius"/>
    </source>
</evidence>
<evidence type="ECO:0000313" key="3">
    <source>
        <dbReference type="Proteomes" id="UP000006462"/>
    </source>
</evidence>
<protein>
    <submittedName>
        <fullName evidence="2">Uncharacterized protein</fullName>
    </submittedName>
</protein>
<accession>A0ABM9ZUD9</accession>
<keyword evidence="1" id="KW-0472">Membrane</keyword>
<reference evidence="2 3" key="1">
    <citation type="submission" date="2009-12" db="EMBL/GenBank/DDBJ databases">
        <authorList>
            <person name="Shrivastava S."/>
            <person name="Madupu R."/>
            <person name="Durkin A.S."/>
            <person name="Torralba M."/>
            <person name="Methe B."/>
            <person name="Sutton G.G."/>
            <person name="Strausberg R.L."/>
            <person name="Nelson K.E."/>
        </authorList>
    </citation>
    <scope>NUCLEOTIDE SEQUENCE [LARGE SCALE GENOMIC DNA]</scope>
    <source>
        <strain evidence="2 3">W5455</strain>
    </source>
</reference>
<gene>
    <name evidence="2" type="ORF">HMPREF7215_2138</name>
</gene>
<keyword evidence="3" id="KW-1185">Reference proteome</keyword>
<dbReference type="Proteomes" id="UP000006462">
    <property type="component" value="Unassembled WGS sequence"/>
</dbReference>
<comment type="caution">
    <text evidence="2">The sequence shown here is derived from an EMBL/GenBank/DDBJ whole genome shotgun (WGS) entry which is preliminary data.</text>
</comment>
<evidence type="ECO:0000313" key="2">
    <source>
        <dbReference type="EMBL" id="EFB90502.1"/>
    </source>
</evidence>